<protein>
    <submittedName>
        <fullName evidence="2">Uncharacterized protein</fullName>
    </submittedName>
</protein>
<comment type="caution">
    <text evidence="2">The sequence shown here is derived from an EMBL/GenBank/DDBJ whole genome shotgun (WGS) entry which is preliminary data.</text>
</comment>
<organism evidence="2 3">
    <name type="scientific">Pleurodeles waltl</name>
    <name type="common">Iberian ribbed newt</name>
    <dbReference type="NCBI Taxonomy" id="8319"/>
    <lineage>
        <taxon>Eukaryota</taxon>
        <taxon>Metazoa</taxon>
        <taxon>Chordata</taxon>
        <taxon>Craniata</taxon>
        <taxon>Vertebrata</taxon>
        <taxon>Euteleostomi</taxon>
        <taxon>Amphibia</taxon>
        <taxon>Batrachia</taxon>
        <taxon>Caudata</taxon>
        <taxon>Salamandroidea</taxon>
        <taxon>Salamandridae</taxon>
        <taxon>Pleurodelinae</taxon>
        <taxon>Pleurodeles</taxon>
    </lineage>
</organism>
<gene>
    <name evidence="2" type="ORF">NDU88_003136</name>
</gene>
<accession>A0AAV7UXK8</accession>
<dbReference type="EMBL" id="JANPWB010000004">
    <property type="protein sequence ID" value="KAJ1193840.1"/>
    <property type="molecule type" value="Genomic_DNA"/>
</dbReference>
<name>A0AAV7UXK8_PLEWA</name>
<evidence type="ECO:0000313" key="3">
    <source>
        <dbReference type="Proteomes" id="UP001066276"/>
    </source>
</evidence>
<evidence type="ECO:0000313" key="2">
    <source>
        <dbReference type="EMBL" id="KAJ1193840.1"/>
    </source>
</evidence>
<sequence>MPESYFNGTQPPARAFPCALCTGKYGIGTGFAALCHYVVAQPFKHLRGSLLSAAGHVALAGAAGTGGGERHALQAQLRALAAVDGAPQSPYGQPSSRRSTPHRPLATPVGALPRAE</sequence>
<proteinExistence type="predicted"/>
<feature type="region of interest" description="Disordered" evidence="1">
    <location>
        <begin position="85"/>
        <end position="116"/>
    </location>
</feature>
<reference evidence="2" key="1">
    <citation type="journal article" date="2022" name="bioRxiv">
        <title>Sequencing and chromosome-scale assembly of the giantPleurodeles waltlgenome.</title>
        <authorList>
            <person name="Brown T."/>
            <person name="Elewa A."/>
            <person name="Iarovenko S."/>
            <person name="Subramanian E."/>
            <person name="Araus A.J."/>
            <person name="Petzold A."/>
            <person name="Susuki M."/>
            <person name="Suzuki K.-i.T."/>
            <person name="Hayashi T."/>
            <person name="Toyoda A."/>
            <person name="Oliveira C."/>
            <person name="Osipova E."/>
            <person name="Leigh N.D."/>
            <person name="Simon A."/>
            <person name="Yun M.H."/>
        </authorList>
    </citation>
    <scope>NUCLEOTIDE SEQUENCE</scope>
    <source>
        <strain evidence="2">20211129_DDA</strain>
        <tissue evidence="2">Liver</tissue>
    </source>
</reference>
<dbReference type="AlphaFoldDB" id="A0AAV7UXK8"/>
<keyword evidence="3" id="KW-1185">Reference proteome</keyword>
<dbReference type="Proteomes" id="UP001066276">
    <property type="component" value="Chromosome 2_2"/>
</dbReference>
<evidence type="ECO:0000256" key="1">
    <source>
        <dbReference type="SAM" id="MobiDB-lite"/>
    </source>
</evidence>